<name>A0ABT6CCN3_9SPHN</name>
<proteinExistence type="predicted"/>
<protein>
    <submittedName>
        <fullName evidence="2">Phage holin family protein</fullName>
    </submittedName>
</protein>
<evidence type="ECO:0000313" key="2">
    <source>
        <dbReference type="EMBL" id="MDF8331690.1"/>
    </source>
</evidence>
<gene>
    <name evidence="2" type="ORF">POM99_00615</name>
</gene>
<dbReference type="InterPro" id="IPR009937">
    <property type="entry name" value="Phage_holin_3_6"/>
</dbReference>
<dbReference type="Proteomes" id="UP001222770">
    <property type="component" value="Unassembled WGS sequence"/>
</dbReference>
<evidence type="ECO:0000313" key="3">
    <source>
        <dbReference type="Proteomes" id="UP001222770"/>
    </source>
</evidence>
<dbReference type="RefSeq" id="WP_277274796.1">
    <property type="nucleotide sequence ID" value="NZ_JAROCY010000001.1"/>
</dbReference>
<dbReference type="EMBL" id="JAROCY010000001">
    <property type="protein sequence ID" value="MDF8331690.1"/>
    <property type="molecule type" value="Genomic_DNA"/>
</dbReference>
<evidence type="ECO:0000256" key="1">
    <source>
        <dbReference type="SAM" id="Phobius"/>
    </source>
</evidence>
<sequence>MSETETKTGDAGASLSEGLRALLEDGQTLVEAELSFQKQRAAYGWNRAKGIALLLLAALFCAFFVLVALVVGLLFALSTLVGPWWATAIMTLALTAVAGGCFFAAVGRFRKARAVIMGDKP</sequence>
<dbReference type="Pfam" id="PF07332">
    <property type="entry name" value="Phage_holin_3_6"/>
    <property type="match status" value="1"/>
</dbReference>
<keyword evidence="1" id="KW-0812">Transmembrane</keyword>
<keyword evidence="1" id="KW-1133">Transmembrane helix</keyword>
<feature type="transmembrane region" description="Helical" evidence="1">
    <location>
        <begin position="84"/>
        <end position="107"/>
    </location>
</feature>
<reference evidence="2 3" key="1">
    <citation type="submission" date="2023-03" db="EMBL/GenBank/DDBJ databases">
        <title>Novosphingobium cyanobacteriorum sp. nov., isolated from a eutrophic reservoir during the Microcystis bloom period.</title>
        <authorList>
            <person name="Kang M."/>
            <person name="Le V."/>
            <person name="Ko S.-R."/>
            <person name="Lee S.-A."/>
            <person name="Ahn C.-Y."/>
        </authorList>
    </citation>
    <scope>NUCLEOTIDE SEQUENCE [LARGE SCALE GENOMIC DNA]</scope>
    <source>
        <strain evidence="2 3">HBC54</strain>
    </source>
</reference>
<keyword evidence="1" id="KW-0472">Membrane</keyword>
<organism evidence="2 3">
    <name type="scientific">Novosphingobium cyanobacteriorum</name>
    <dbReference type="NCBI Taxonomy" id="3024215"/>
    <lineage>
        <taxon>Bacteria</taxon>
        <taxon>Pseudomonadati</taxon>
        <taxon>Pseudomonadota</taxon>
        <taxon>Alphaproteobacteria</taxon>
        <taxon>Sphingomonadales</taxon>
        <taxon>Sphingomonadaceae</taxon>
        <taxon>Novosphingobium</taxon>
    </lineage>
</organism>
<feature type="transmembrane region" description="Helical" evidence="1">
    <location>
        <begin position="50"/>
        <end position="78"/>
    </location>
</feature>
<accession>A0ABT6CCN3</accession>
<comment type="caution">
    <text evidence="2">The sequence shown here is derived from an EMBL/GenBank/DDBJ whole genome shotgun (WGS) entry which is preliminary data.</text>
</comment>
<keyword evidence="3" id="KW-1185">Reference proteome</keyword>